<proteinExistence type="predicted"/>
<sequence>MTKFIQLHALTVYAPSNLNRDDTGRPKTAKFGGAERLRISSQALKRAIRTSANFKERLAGNLGERTQRLGDFISAHLRKSGVDDAKALEISRLVAGAFGKIEDAKDKPQTYIKQLAFVSPEERIAAFELADKLVAEGADALKDVKSSDLAAKLLRRADTAADIAMFGRMLADNPDYNREAAVQVAHAITTHKVVVEDDYYTAVDDLKTSAEDAGAGFIGELGFGSGVFYLYACIDRELLLKNLGGDAALARKAIEAFVEGFAKARPSGKQNSFAALALANYLRVEKGSQQPRSLAAAFFKPAWGDDLLAKSVEALEGDNRKGGLIAQMDAVYGACFEDSRTMRVIPGRPWDHANDHTLEQIVAFAAGE</sequence>
<dbReference type="InterPro" id="IPR010148">
    <property type="entry name" value="CRISPR-assoc_prot_CT1975"/>
</dbReference>
<protein>
    <submittedName>
        <fullName evidence="1">Type I-E CRISPR-associated protein Cas7/Cse4/CasC</fullName>
    </submittedName>
</protein>
<dbReference type="Proteomes" id="UP000623250">
    <property type="component" value="Unassembled WGS sequence"/>
</dbReference>
<reference evidence="1 2" key="1">
    <citation type="submission" date="2020-12" db="EMBL/GenBank/DDBJ databases">
        <title>Revised draft genomes of Rhodomicrobium vannielii ATCC 17100 and Rhodomicrobium udaipurense JA643.</title>
        <authorList>
            <person name="Conners E.M."/>
            <person name="Davenport E.J."/>
            <person name="Bose A."/>
        </authorList>
    </citation>
    <scope>NUCLEOTIDE SEQUENCE [LARGE SCALE GENOMIC DNA]</scope>
    <source>
        <strain evidence="1 2">JA643</strain>
    </source>
</reference>
<accession>A0A8I1GC94</accession>
<dbReference type="AlphaFoldDB" id="A0A8I1GC94"/>
<dbReference type="EMBL" id="JAEMUK010000079">
    <property type="protein sequence ID" value="MBJ7544427.1"/>
    <property type="molecule type" value="Genomic_DNA"/>
</dbReference>
<name>A0A8I1GC94_9HYPH</name>
<keyword evidence="2" id="KW-1185">Reference proteome</keyword>
<dbReference type="NCBIfam" id="TIGR01869">
    <property type="entry name" value="casC_Cse4"/>
    <property type="match status" value="1"/>
</dbReference>
<comment type="caution">
    <text evidence="1">The sequence shown here is derived from an EMBL/GenBank/DDBJ whole genome shotgun (WGS) entry which is preliminary data.</text>
</comment>
<organism evidence="1 2">
    <name type="scientific">Rhodomicrobium udaipurense</name>
    <dbReference type="NCBI Taxonomy" id="1202716"/>
    <lineage>
        <taxon>Bacteria</taxon>
        <taxon>Pseudomonadati</taxon>
        <taxon>Pseudomonadota</taxon>
        <taxon>Alphaproteobacteria</taxon>
        <taxon>Hyphomicrobiales</taxon>
        <taxon>Hyphomicrobiaceae</taxon>
        <taxon>Rhodomicrobium</taxon>
    </lineage>
</organism>
<gene>
    <name evidence="1" type="primary">cas7e</name>
    <name evidence="1" type="ORF">JDN41_12805</name>
</gene>
<dbReference type="Pfam" id="PF09344">
    <property type="entry name" value="Cas_CT1975"/>
    <property type="match status" value="1"/>
</dbReference>
<dbReference type="RefSeq" id="WP_081796885.1">
    <property type="nucleotide sequence ID" value="NZ_JAEMUK010000079.1"/>
</dbReference>
<evidence type="ECO:0000313" key="1">
    <source>
        <dbReference type="EMBL" id="MBJ7544427.1"/>
    </source>
</evidence>
<evidence type="ECO:0000313" key="2">
    <source>
        <dbReference type="Proteomes" id="UP000623250"/>
    </source>
</evidence>